<reference evidence="2" key="1">
    <citation type="submission" date="2013-02" db="EMBL/GenBank/DDBJ databases">
        <authorList>
            <person name="Hughes D."/>
        </authorList>
    </citation>
    <scope>NUCLEOTIDE SEQUENCE</scope>
    <source>
        <strain>Durham</strain>
        <strain evidence="2">NC isolate 2 -- Noor lab</strain>
    </source>
</reference>
<accession>T1GNL2</accession>
<dbReference type="HOGENOM" id="CLU_2186949_0_0_1"/>
<dbReference type="AlphaFoldDB" id="T1GNL2"/>
<keyword evidence="2" id="KW-1185">Reference proteome</keyword>
<dbReference type="Proteomes" id="UP000015102">
    <property type="component" value="Unassembled WGS sequence"/>
</dbReference>
<proteinExistence type="predicted"/>
<organism evidence="1 2">
    <name type="scientific">Megaselia scalaris</name>
    <name type="common">Humpbacked fly</name>
    <name type="synonym">Phora scalaris</name>
    <dbReference type="NCBI Taxonomy" id="36166"/>
    <lineage>
        <taxon>Eukaryota</taxon>
        <taxon>Metazoa</taxon>
        <taxon>Ecdysozoa</taxon>
        <taxon>Arthropoda</taxon>
        <taxon>Hexapoda</taxon>
        <taxon>Insecta</taxon>
        <taxon>Pterygota</taxon>
        <taxon>Neoptera</taxon>
        <taxon>Endopterygota</taxon>
        <taxon>Diptera</taxon>
        <taxon>Brachycera</taxon>
        <taxon>Muscomorpha</taxon>
        <taxon>Platypezoidea</taxon>
        <taxon>Phoridae</taxon>
        <taxon>Megaseliini</taxon>
        <taxon>Megaselia</taxon>
    </lineage>
</organism>
<protein>
    <submittedName>
        <fullName evidence="1">Uncharacterized protein</fullName>
    </submittedName>
</protein>
<dbReference type="EnsemblMetazoa" id="MESCA005169-RA">
    <property type="protein sequence ID" value="MESCA005169-PA"/>
    <property type="gene ID" value="MESCA005169"/>
</dbReference>
<evidence type="ECO:0000313" key="2">
    <source>
        <dbReference type="Proteomes" id="UP000015102"/>
    </source>
</evidence>
<reference evidence="1" key="2">
    <citation type="submission" date="2015-06" db="UniProtKB">
        <authorList>
            <consortium name="EnsemblMetazoa"/>
        </authorList>
    </citation>
    <scope>IDENTIFICATION</scope>
</reference>
<name>T1GNL2_MEGSC</name>
<dbReference type="EMBL" id="CAQQ02156839">
    <property type="status" value="NOT_ANNOTATED_CDS"/>
    <property type="molecule type" value="Genomic_DNA"/>
</dbReference>
<evidence type="ECO:0000313" key="1">
    <source>
        <dbReference type="EnsemblMetazoa" id="MESCA005169-PA"/>
    </source>
</evidence>
<sequence length="109" mass="12534">MLRFLSFRSQNNGQFGNFNCPLFLNLEACGKLEAARFQGPRRTLLYRTSWIRIISTSLGDENVLHIINCETSASVWSNLQSVIKQKSEASVHFLQQSFFSYEKHSDDNV</sequence>